<keyword evidence="3 7" id="KW-0217">Developmental protein</keyword>
<protein>
    <recommendedName>
        <fullName evidence="7">Epidermal patterning factor-like protein</fullName>
    </recommendedName>
</protein>
<dbReference type="GO" id="GO:0010052">
    <property type="term" value="P:guard cell differentiation"/>
    <property type="evidence" value="ECO:0007669"/>
    <property type="project" value="UniProtKB-UniRule"/>
</dbReference>
<keyword evidence="10" id="KW-1185">Reference proteome</keyword>
<evidence type="ECO:0000256" key="5">
    <source>
        <dbReference type="ARBA" id="ARBA00022729"/>
    </source>
</evidence>
<keyword evidence="5" id="KW-0732">Signal</keyword>
<name>A0ABD2Z4C9_9GENT</name>
<comment type="subcellular location">
    <subcellularLocation>
        <location evidence="1 7">Secreted</location>
    </subcellularLocation>
</comment>
<dbReference type="Proteomes" id="UP001630127">
    <property type="component" value="Unassembled WGS sequence"/>
</dbReference>
<keyword evidence="6" id="KW-1015">Disulfide bond</keyword>
<evidence type="ECO:0000256" key="1">
    <source>
        <dbReference type="ARBA" id="ARBA00004613"/>
    </source>
</evidence>
<keyword evidence="4 7" id="KW-0964">Secreted</keyword>
<evidence type="ECO:0000256" key="6">
    <source>
        <dbReference type="ARBA" id="ARBA00023157"/>
    </source>
</evidence>
<accession>A0ABD2Z4C9</accession>
<sequence>MGFASACIFCHKNRHLITFLIFLVFVIRWNFVKIIAEGRATPQLHLQVESHEANQNKVEEKVIMVRSLIGSRPPRCERRCRSCGHCEAVQVPIVPSLKHQQTKSHQFFATPTAIAYSRGDDISNYKPMCWKCKCGNFFFDP</sequence>
<evidence type="ECO:0000313" key="9">
    <source>
        <dbReference type="EMBL" id="KAL3514334.1"/>
    </source>
</evidence>
<feature type="transmembrane region" description="Helical" evidence="8">
    <location>
        <begin position="16"/>
        <end position="36"/>
    </location>
</feature>
<evidence type="ECO:0000313" key="10">
    <source>
        <dbReference type="Proteomes" id="UP001630127"/>
    </source>
</evidence>
<dbReference type="PANTHER" id="PTHR33109:SF94">
    <property type="entry name" value="EPIDERMAL PATTERNING FACTOR-LIKE PROTEIN"/>
    <property type="match status" value="1"/>
</dbReference>
<comment type="caution">
    <text evidence="9">The sequence shown here is derived from an EMBL/GenBank/DDBJ whole genome shotgun (WGS) entry which is preliminary data.</text>
</comment>
<evidence type="ECO:0000256" key="8">
    <source>
        <dbReference type="SAM" id="Phobius"/>
    </source>
</evidence>
<keyword evidence="8" id="KW-1133">Transmembrane helix</keyword>
<proteinExistence type="inferred from homology"/>
<dbReference type="GO" id="GO:0005576">
    <property type="term" value="C:extracellular region"/>
    <property type="evidence" value="ECO:0007669"/>
    <property type="project" value="UniProtKB-SubCell"/>
</dbReference>
<evidence type="ECO:0000256" key="3">
    <source>
        <dbReference type="ARBA" id="ARBA00022473"/>
    </source>
</evidence>
<evidence type="ECO:0000256" key="7">
    <source>
        <dbReference type="RuleBase" id="RU367102"/>
    </source>
</evidence>
<gene>
    <name evidence="9" type="ORF">ACH5RR_027051</name>
</gene>
<dbReference type="Pfam" id="PF17181">
    <property type="entry name" value="EPF"/>
    <property type="match status" value="1"/>
</dbReference>
<comment type="function">
    <text evidence="7">Controls stomatal patterning.</text>
</comment>
<organism evidence="9 10">
    <name type="scientific">Cinchona calisaya</name>
    <dbReference type="NCBI Taxonomy" id="153742"/>
    <lineage>
        <taxon>Eukaryota</taxon>
        <taxon>Viridiplantae</taxon>
        <taxon>Streptophyta</taxon>
        <taxon>Embryophyta</taxon>
        <taxon>Tracheophyta</taxon>
        <taxon>Spermatophyta</taxon>
        <taxon>Magnoliopsida</taxon>
        <taxon>eudicotyledons</taxon>
        <taxon>Gunneridae</taxon>
        <taxon>Pentapetalae</taxon>
        <taxon>asterids</taxon>
        <taxon>lamiids</taxon>
        <taxon>Gentianales</taxon>
        <taxon>Rubiaceae</taxon>
        <taxon>Cinchonoideae</taxon>
        <taxon>Cinchoneae</taxon>
        <taxon>Cinchona</taxon>
    </lineage>
</organism>
<dbReference type="InterPro" id="IPR039455">
    <property type="entry name" value="EPFL"/>
</dbReference>
<dbReference type="PANTHER" id="PTHR33109">
    <property type="entry name" value="EPIDERMAL PATTERNING FACTOR-LIKE PROTEIN 4"/>
    <property type="match status" value="1"/>
</dbReference>
<dbReference type="EMBL" id="JBJUIK010000011">
    <property type="protein sequence ID" value="KAL3514334.1"/>
    <property type="molecule type" value="Genomic_DNA"/>
</dbReference>
<keyword evidence="8" id="KW-0812">Transmembrane</keyword>
<keyword evidence="8" id="KW-0472">Membrane</keyword>
<evidence type="ECO:0000256" key="4">
    <source>
        <dbReference type="ARBA" id="ARBA00022525"/>
    </source>
</evidence>
<evidence type="ECO:0000256" key="2">
    <source>
        <dbReference type="ARBA" id="ARBA00008127"/>
    </source>
</evidence>
<comment type="similarity">
    <text evidence="2 7">Belongs to the plant cysteine rich small secretory peptide family. Epidermal patterning factor subfamily.</text>
</comment>
<dbReference type="AlphaFoldDB" id="A0ABD2Z4C9"/>
<reference evidence="9 10" key="1">
    <citation type="submission" date="2024-11" db="EMBL/GenBank/DDBJ databases">
        <title>A near-complete genome assembly of Cinchona calisaya.</title>
        <authorList>
            <person name="Lian D.C."/>
            <person name="Zhao X.W."/>
            <person name="Wei L."/>
        </authorList>
    </citation>
    <scope>NUCLEOTIDE SEQUENCE [LARGE SCALE GENOMIC DNA]</scope>
    <source>
        <tissue evidence="9">Nenye</tissue>
    </source>
</reference>